<dbReference type="Proteomes" id="UP000516260">
    <property type="component" value="Chromosome 16"/>
</dbReference>
<sequence>MNHPHVETSILHQYQLAALSTFAEESGPVGTKTDSVIGAKMAMSSILNNDDIKKALDAFADRKFQAGFFLKINCGFEQS</sequence>
<comment type="caution">
    <text evidence="1">The sequence shown here is derived from an EMBL/GenBank/DDBJ whole genome shotgun (WGS) entry which is preliminary data.</text>
</comment>
<reference evidence="1 2" key="1">
    <citation type="submission" date="2019-04" db="EMBL/GenBank/DDBJ databases">
        <title>The sequence and de novo assembly of Takifugu bimaculatus genome using PacBio and Hi-C technologies.</title>
        <authorList>
            <person name="Xu P."/>
            <person name="Liu B."/>
            <person name="Zhou Z."/>
        </authorList>
    </citation>
    <scope>NUCLEOTIDE SEQUENCE [LARGE SCALE GENOMIC DNA]</scope>
    <source>
        <strain evidence="1">TB-2018</strain>
        <tissue evidence="1">Muscle</tissue>
    </source>
</reference>
<evidence type="ECO:0000313" key="2">
    <source>
        <dbReference type="Proteomes" id="UP000516260"/>
    </source>
</evidence>
<name>A0A4Z2BXF6_9TELE</name>
<proteinExistence type="predicted"/>
<protein>
    <submittedName>
        <fullName evidence="1">Uncharacterized protein</fullName>
    </submittedName>
</protein>
<keyword evidence="2" id="KW-1185">Reference proteome</keyword>
<gene>
    <name evidence="1" type="ORF">fugu_014868</name>
</gene>
<evidence type="ECO:0000313" key="1">
    <source>
        <dbReference type="EMBL" id="TNM96712.1"/>
    </source>
</evidence>
<organism evidence="1 2">
    <name type="scientific">Takifugu bimaculatus</name>
    <dbReference type="NCBI Taxonomy" id="433685"/>
    <lineage>
        <taxon>Eukaryota</taxon>
        <taxon>Metazoa</taxon>
        <taxon>Chordata</taxon>
        <taxon>Craniata</taxon>
        <taxon>Vertebrata</taxon>
        <taxon>Euteleostomi</taxon>
        <taxon>Actinopterygii</taxon>
        <taxon>Neopterygii</taxon>
        <taxon>Teleostei</taxon>
        <taxon>Neoteleostei</taxon>
        <taxon>Acanthomorphata</taxon>
        <taxon>Eupercaria</taxon>
        <taxon>Tetraodontiformes</taxon>
        <taxon>Tetradontoidea</taxon>
        <taxon>Tetraodontidae</taxon>
        <taxon>Takifugu</taxon>
    </lineage>
</organism>
<accession>A0A4Z2BXF6</accession>
<dbReference type="AlphaFoldDB" id="A0A4Z2BXF6"/>
<dbReference type="EMBL" id="SWLE01000008">
    <property type="protein sequence ID" value="TNM96712.1"/>
    <property type="molecule type" value="Genomic_DNA"/>
</dbReference>